<dbReference type="Pfam" id="PF03485">
    <property type="entry name" value="Arg_tRNA_synt_N"/>
    <property type="match status" value="1"/>
</dbReference>
<dbReference type="GO" id="GO:0006420">
    <property type="term" value="P:arginyl-tRNA aminoacylation"/>
    <property type="evidence" value="ECO:0007669"/>
    <property type="project" value="InterPro"/>
</dbReference>
<dbReference type="EMBL" id="UINC01076144">
    <property type="protein sequence ID" value="SVC15028.1"/>
    <property type="molecule type" value="Genomic_DNA"/>
</dbReference>
<feature type="compositionally biased region" description="Polar residues" evidence="1">
    <location>
        <begin position="1"/>
        <end position="18"/>
    </location>
</feature>
<gene>
    <name evidence="3" type="ORF">METZ01_LOCUS267882</name>
</gene>
<dbReference type="SMART" id="SM01016">
    <property type="entry name" value="Arg_tRNA_synt_N"/>
    <property type="match status" value="1"/>
</dbReference>
<reference evidence="3" key="1">
    <citation type="submission" date="2018-05" db="EMBL/GenBank/DDBJ databases">
        <authorList>
            <person name="Lanie J.A."/>
            <person name="Ng W.-L."/>
            <person name="Kazmierczak K.M."/>
            <person name="Andrzejewski T.M."/>
            <person name="Davidsen T.M."/>
            <person name="Wayne K.J."/>
            <person name="Tettelin H."/>
            <person name="Glass J.I."/>
            <person name="Rusch D."/>
            <person name="Podicherti R."/>
            <person name="Tsui H.-C.T."/>
            <person name="Winkler M.E."/>
        </authorList>
    </citation>
    <scope>NUCLEOTIDE SEQUENCE</scope>
</reference>
<proteinExistence type="predicted"/>
<evidence type="ECO:0000259" key="2">
    <source>
        <dbReference type="SMART" id="SM01016"/>
    </source>
</evidence>
<dbReference type="GO" id="GO:0005737">
    <property type="term" value="C:cytoplasm"/>
    <property type="evidence" value="ECO:0007669"/>
    <property type="project" value="InterPro"/>
</dbReference>
<dbReference type="InterPro" id="IPR036695">
    <property type="entry name" value="Arg-tRNA-synth_N_sf"/>
</dbReference>
<dbReference type="AlphaFoldDB" id="A0A382JT44"/>
<feature type="non-terminal residue" evidence="3">
    <location>
        <position position="71"/>
    </location>
</feature>
<dbReference type="SUPFAM" id="SSF55190">
    <property type="entry name" value="Arginyl-tRNA synthetase (ArgRS), N-terminal 'additional' domain"/>
    <property type="match status" value="1"/>
</dbReference>
<protein>
    <recommendedName>
        <fullName evidence="2">Arginyl tRNA synthetase N-terminal domain-containing protein</fullName>
    </recommendedName>
</protein>
<dbReference type="GO" id="GO:0004814">
    <property type="term" value="F:arginine-tRNA ligase activity"/>
    <property type="evidence" value="ECO:0007669"/>
    <property type="project" value="InterPro"/>
</dbReference>
<feature type="region of interest" description="Disordered" evidence="1">
    <location>
        <begin position="1"/>
        <end position="27"/>
    </location>
</feature>
<name>A0A382JT44_9ZZZZ</name>
<dbReference type="InterPro" id="IPR005148">
    <property type="entry name" value="Arg-tRNA-synth_N"/>
</dbReference>
<dbReference type="Gene3D" id="3.30.1360.70">
    <property type="entry name" value="Arginyl tRNA synthetase N-terminal domain"/>
    <property type="match status" value="1"/>
</dbReference>
<organism evidence="3">
    <name type="scientific">marine metagenome</name>
    <dbReference type="NCBI Taxonomy" id="408172"/>
    <lineage>
        <taxon>unclassified sequences</taxon>
        <taxon>metagenomes</taxon>
        <taxon>ecological metagenomes</taxon>
    </lineage>
</organism>
<evidence type="ECO:0000313" key="3">
    <source>
        <dbReference type="EMBL" id="SVC15028.1"/>
    </source>
</evidence>
<evidence type="ECO:0000256" key="1">
    <source>
        <dbReference type="SAM" id="MobiDB-lite"/>
    </source>
</evidence>
<feature type="domain" description="Arginyl tRNA synthetase N-terminal" evidence="2">
    <location>
        <begin position="3"/>
        <end position="71"/>
    </location>
</feature>
<sequence>MKSTLNGLGNESITSNDVSLERTQDQSHGDFATSLPLKICKQLKMAPMEVGTLISSNIPKSSMLSKIEVAK</sequence>
<dbReference type="GO" id="GO:0005524">
    <property type="term" value="F:ATP binding"/>
    <property type="evidence" value="ECO:0007669"/>
    <property type="project" value="InterPro"/>
</dbReference>
<accession>A0A382JT44</accession>